<proteinExistence type="predicted"/>
<organism evidence="3 4">
    <name type="scientific">Henosepilachna vigintioctopunctata</name>
    <dbReference type="NCBI Taxonomy" id="420089"/>
    <lineage>
        <taxon>Eukaryota</taxon>
        <taxon>Metazoa</taxon>
        <taxon>Ecdysozoa</taxon>
        <taxon>Arthropoda</taxon>
        <taxon>Hexapoda</taxon>
        <taxon>Insecta</taxon>
        <taxon>Pterygota</taxon>
        <taxon>Neoptera</taxon>
        <taxon>Endopterygota</taxon>
        <taxon>Coleoptera</taxon>
        <taxon>Polyphaga</taxon>
        <taxon>Cucujiformia</taxon>
        <taxon>Coccinelloidea</taxon>
        <taxon>Coccinellidae</taxon>
        <taxon>Epilachninae</taxon>
        <taxon>Epilachnini</taxon>
        <taxon>Henosepilachna</taxon>
    </lineage>
</organism>
<dbReference type="Gene3D" id="6.10.250.1630">
    <property type="match status" value="1"/>
</dbReference>
<feature type="compositionally biased region" description="Low complexity" evidence="1">
    <location>
        <begin position="15"/>
        <end position="26"/>
    </location>
</feature>
<evidence type="ECO:0000259" key="2">
    <source>
        <dbReference type="Pfam" id="PF16727"/>
    </source>
</evidence>
<evidence type="ECO:0000313" key="4">
    <source>
        <dbReference type="Proteomes" id="UP001431783"/>
    </source>
</evidence>
<evidence type="ECO:0000313" key="3">
    <source>
        <dbReference type="EMBL" id="KAK9892482.1"/>
    </source>
</evidence>
<dbReference type="Proteomes" id="UP001431783">
    <property type="component" value="Unassembled WGS sequence"/>
</dbReference>
<gene>
    <name evidence="3" type="ORF">WA026_020472</name>
</gene>
<dbReference type="Pfam" id="PF16727">
    <property type="entry name" value="REV1_C"/>
    <property type="match status" value="1"/>
</dbReference>
<protein>
    <recommendedName>
        <fullName evidence="2">DNA repair protein Rev1 C-terminal domain-containing protein</fullName>
    </recommendedName>
</protein>
<reference evidence="3 4" key="1">
    <citation type="submission" date="2023-03" db="EMBL/GenBank/DDBJ databases">
        <title>Genome insight into feeding habits of ladybird beetles.</title>
        <authorList>
            <person name="Li H.-S."/>
            <person name="Huang Y.-H."/>
            <person name="Pang H."/>
        </authorList>
    </citation>
    <scope>NUCLEOTIDE SEQUENCE [LARGE SCALE GENOMIC DNA]</scope>
    <source>
        <strain evidence="3">SYSU_2023b</strain>
        <tissue evidence="3">Whole body</tissue>
    </source>
</reference>
<accession>A0AAW1V9X2</accession>
<dbReference type="AlphaFoldDB" id="A0AAW1V9X2"/>
<keyword evidence="4" id="KW-1185">Reference proteome</keyword>
<evidence type="ECO:0000256" key="1">
    <source>
        <dbReference type="SAM" id="MobiDB-lite"/>
    </source>
</evidence>
<dbReference type="EMBL" id="JARQZJ010000135">
    <property type="protein sequence ID" value="KAK9892482.1"/>
    <property type="molecule type" value="Genomic_DNA"/>
</dbReference>
<sequence>METKSRIGRPTGSRSKMNNKNKSNSSPMLDKYLQNMMKTPTKINTILRSQNIDMDILHELPEELQNEIRIEYKQQIQLNGKNKKSLIKNKITEAKETQQKRSIFEGLNWKDLKAVLKAWMNSEAKPKKVDVEIISGYFRQLAINRKIEFLKMTLNFVHRRFIKMNCEWHRAYLSIVNTTQQGMVAQYGGTLLVERKFDCCGPKTISGDLITKL</sequence>
<dbReference type="InterPro" id="IPR031991">
    <property type="entry name" value="Rev1_C"/>
</dbReference>
<feature type="domain" description="DNA repair protein Rev1 C-terminal" evidence="2">
    <location>
        <begin position="111"/>
        <end position="191"/>
    </location>
</feature>
<dbReference type="InterPro" id="IPR038401">
    <property type="entry name" value="Rev1_C_sf"/>
</dbReference>
<feature type="region of interest" description="Disordered" evidence="1">
    <location>
        <begin position="1"/>
        <end position="27"/>
    </location>
</feature>
<name>A0AAW1V9X2_9CUCU</name>
<dbReference type="Gene3D" id="1.20.58.1280">
    <property type="entry name" value="DNA repair protein Rev1, C-terminal domain"/>
    <property type="match status" value="1"/>
</dbReference>
<comment type="caution">
    <text evidence="3">The sequence shown here is derived from an EMBL/GenBank/DDBJ whole genome shotgun (WGS) entry which is preliminary data.</text>
</comment>